<keyword evidence="3" id="KW-0533">Nickel</keyword>
<dbReference type="InterPro" id="IPR016099">
    <property type="entry name" value="Prismane-like_a/b-sand"/>
</dbReference>
<sequence>MNEIETDSLDAAIERGRTRLDARMQTLSGELGYPDTAYALPVTYAITGTAVRDADEAREAYRQSGNNLLVACECLMAAAGAVGPPYTGFIPDTVLRQLGYTLVDGSVIGLGLIVGKPESPDAAAAICREMQEKYLLTFLAGGVVEALSGAGVRLGLEYRLVPLGPESARGIHFADILARIAMMFGGVKPGDAPALLSYAAERAKAFVVVFPGLTDEEIAFVDSLRVLGMPILTLDGGYRGGEWIPVTSGEAVQTGMELRGIRVTVTAIPIPMACSPAFEGKSIRKEEMYVEFGGGRTPAFELLRTRPRQEVEDGNVTVIGPEVDDVTAGSALPLAILVDVAGKRMKPDYEPVLERRIHTFINYGEGSWHVAQRDLVWVRLSKDAVAKGVRIRDIGTLLAHKLKMEFPDHIEAIQVTLVTERAKVEEMLPQAREIYRRRDERIAGMKDDDVEVFYSCTLCQTFAPNHVCIITPERPALCGAITWLDARIAHEITPSGANQPVEKGGAVDALRGEFAGVNRFVKKASHGETDRVSLYSIIDYPMTACGCFECIAAIVPEVNGILIVNRDHPGETPLGMTFSTLAGTIGGGAQTPGFLGIAKNYILSERFLQAEGGIARVVWMPTSLKEELGERLRERLAAAGIPEMYEKIADEVTAPTIEDLIAFLERVEHPALAMKPLI</sequence>
<dbReference type="GO" id="GO:0043884">
    <property type="term" value="F:CO-methylating acetyl-CoA synthase activity"/>
    <property type="evidence" value="ECO:0007669"/>
    <property type="project" value="UniProtKB-EC"/>
</dbReference>
<reference evidence="9 10" key="1">
    <citation type="submission" date="2023-10" db="EMBL/GenBank/DDBJ databases">
        <title>The complete genome sequence of Methanoculleus receptaculi DSM 18860.</title>
        <authorList>
            <person name="Lai S.-J."/>
            <person name="You Y.-T."/>
            <person name="Chen S.-C."/>
        </authorList>
    </citation>
    <scope>NUCLEOTIDE SEQUENCE [LARGE SCALE GENOMIC DNA]</scope>
    <source>
        <strain evidence="9 10">DSM 18860</strain>
    </source>
</reference>
<comment type="pathway">
    <text evidence="1">One-carbon metabolism; methanogenesis from acetate.</text>
</comment>
<dbReference type="InterPro" id="IPR045822">
    <property type="entry name" value="ACS_CODH_B_C"/>
</dbReference>
<dbReference type="EC" id="2.3.1.169" evidence="2"/>
<evidence type="ECO:0000256" key="2">
    <source>
        <dbReference type="ARBA" id="ARBA00012244"/>
    </source>
</evidence>
<dbReference type="InterPro" id="IPR011254">
    <property type="entry name" value="Prismane-like_sf"/>
</dbReference>
<evidence type="ECO:0000313" key="10">
    <source>
        <dbReference type="Proteomes" id="UP001305652"/>
    </source>
</evidence>
<dbReference type="AlphaFoldDB" id="A0AAX4FSU2"/>
<gene>
    <name evidence="9" type="primary">acsB</name>
    <name evidence="9" type="ORF">R6Y96_05880</name>
</gene>
<protein>
    <recommendedName>
        <fullName evidence="2">CO-methylating acetyl-CoA synthase</fullName>
        <ecNumber evidence="2">2.3.1.169</ecNumber>
    </recommendedName>
</protein>
<evidence type="ECO:0000256" key="7">
    <source>
        <dbReference type="ARBA" id="ARBA00023014"/>
    </source>
</evidence>
<dbReference type="GeneID" id="85732667"/>
<organism evidence="9 10">
    <name type="scientific">Methanoculleus receptaculi</name>
    <dbReference type="NCBI Taxonomy" id="394967"/>
    <lineage>
        <taxon>Archaea</taxon>
        <taxon>Methanobacteriati</taxon>
        <taxon>Methanobacteriota</taxon>
        <taxon>Stenosarchaea group</taxon>
        <taxon>Methanomicrobia</taxon>
        <taxon>Methanomicrobiales</taxon>
        <taxon>Methanomicrobiaceae</taxon>
        <taxon>Methanoculleus</taxon>
    </lineage>
</organism>
<dbReference type="Gene3D" id="1.10.8.190">
    <property type="entry name" value="Carbon monoxide dehydrogenase alpha subunit. Chain M, domain 1"/>
    <property type="match status" value="1"/>
</dbReference>
<dbReference type="GO" id="GO:0046872">
    <property type="term" value="F:metal ion binding"/>
    <property type="evidence" value="ECO:0007669"/>
    <property type="project" value="UniProtKB-KW"/>
</dbReference>
<dbReference type="Gene3D" id="3.40.1470.10">
    <property type="entry name" value="Bifunctional carbon monoxide dehydrogenase/acetyl-coa synthase(codh/acs), Chain M, domain 5"/>
    <property type="match status" value="1"/>
</dbReference>
<dbReference type="GO" id="GO:0051536">
    <property type="term" value="F:iron-sulfur cluster binding"/>
    <property type="evidence" value="ECO:0007669"/>
    <property type="project" value="UniProtKB-KW"/>
</dbReference>
<dbReference type="Pfam" id="PF03598">
    <property type="entry name" value="CdhC"/>
    <property type="match status" value="1"/>
</dbReference>
<evidence type="ECO:0000256" key="1">
    <source>
        <dbReference type="ARBA" id="ARBA00004905"/>
    </source>
</evidence>
<dbReference type="KEGG" id="mrc:R6Y96_05880"/>
<dbReference type="NCBIfam" id="NF040764">
    <property type="entry name" value="CODH_ACS_al_bet"/>
    <property type="match status" value="1"/>
</dbReference>
<dbReference type="Pfam" id="PF19436">
    <property type="entry name" value="ACS_CODH_B_C"/>
    <property type="match status" value="1"/>
</dbReference>
<dbReference type="PANTHER" id="PTHR42281:SF1">
    <property type="entry name" value="ACETYL-COA DECARBONYLASE_SYNTHASE COMPLEX SUBUNIT BETA 1"/>
    <property type="match status" value="1"/>
</dbReference>
<evidence type="ECO:0000256" key="6">
    <source>
        <dbReference type="ARBA" id="ARBA00023004"/>
    </source>
</evidence>
<dbReference type="GO" id="GO:0006084">
    <property type="term" value="P:acetyl-CoA metabolic process"/>
    <property type="evidence" value="ECO:0007669"/>
    <property type="project" value="InterPro"/>
</dbReference>
<feature type="domain" description="CO dehydrogenase/acetyl-CoA synthase complex beta subunit C-terminal" evidence="8">
    <location>
        <begin position="435"/>
        <end position="678"/>
    </location>
</feature>
<dbReference type="InterPro" id="IPR038571">
    <property type="entry name" value="CO_DH/Ac-CoA_synth_bsu_3_sf"/>
</dbReference>
<name>A0AAX4FSU2_9EURY</name>
<keyword evidence="4 9" id="KW-0808">Transferase</keyword>
<dbReference type="Gene3D" id="3.40.50.2030">
    <property type="match status" value="1"/>
</dbReference>
<evidence type="ECO:0000256" key="3">
    <source>
        <dbReference type="ARBA" id="ARBA00022596"/>
    </source>
</evidence>
<proteinExistence type="predicted"/>
<keyword evidence="9" id="KW-0012">Acyltransferase</keyword>
<evidence type="ECO:0000313" key="9">
    <source>
        <dbReference type="EMBL" id="WOX56850.1"/>
    </source>
</evidence>
<dbReference type="GO" id="GO:0043885">
    <property type="term" value="F:anaerobic carbon-monoxide dehydrogenase activity"/>
    <property type="evidence" value="ECO:0007669"/>
    <property type="project" value="InterPro"/>
</dbReference>
<dbReference type="InterPro" id="IPR004461">
    <property type="entry name" value="CO_DH/Ac-CoA_synth_bsu"/>
</dbReference>
<dbReference type="Gene3D" id="3.30.1650.10">
    <property type="entry name" value="Bifunctional carbon monoxide dehydrogenase/acetyl-coa synthase(codh/acs), Chain M, domain 3"/>
    <property type="match status" value="1"/>
</dbReference>
<dbReference type="RefSeq" id="WP_318620286.1">
    <property type="nucleotide sequence ID" value="NZ_CP137642.1"/>
</dbReference>
<evidence type="ECO:0000256" key="5">
    <source>
        <dbReference type="ARBA" id="ARBA00022723"/>
    </source>
</evidence>
<evidence type="ECO:0000256" key="4">
    <source>
        <dbReference type="ARBA" id="ARBA00022679"/>
    </source>
</evidence>
<dbReference type="Gene3D" id="3.40.970.20">
    <property type="entry name" value="Carbon monoxide dehydrogenase alpha subunit. Chain D, domain 4"/>
    <property type="match status" value="1"/>
</dbReference>
<accession>A0AAX4FSU2</accession>
<keyword evidence="7" id="KW-0411">Iron-sulfur</keyword>
<evidence type="ECO:0000259" key="8">
    <source>
        <dbReference type="Pfam" id="PF19436"/>
    </source>
</evidence>
<dbReference type="NCBIfam" id="TIGR00316">
    <property type="entry name" value="cdhC"/>
    <property type="match status" value="1"/>
</dbReference>
<dbReference type="Proteomes" id="UP001305652">
    <property type="component" value="Chromosome"/>
</dbReference>
<dbReference type="EMBL" id="CP137642">
    <property type="protein sequence ID" value="WOX56850.1"/>
    <property type="molecule type" value="Genomic_DNA"/>
</dbReference>
<dbReference type="NCBIfam" id="NF003379">
    <property type="entry name" value="PRK04456.1"/>
    <property type="match status" value="1"/>
</dbReference>
<dbReference type="NCBIfam" id="NF007078">
    <property type="entry name" value="PRK09529.1"/>
    <property type="match status" value="1"/>
</dbReference>
<dbReference type="PANTHER" id="PTHR42281">
    <property type="match status" value="1"/>
</dbReference>
<keyword evidence="10" id="KW-1185">Reference proteome</keyword>
<keyword evidence="5" id="KW-0479">Metal-binding</keyword>
<keyword evidence="6" id="KW-0408">Iron</keyword>
<dbReference type="SUPFAM" id="SSF56821">
    <property type="entry name" value="Prismane protein-like"/>
    <property type="match status" value="1"/>
</dbReference>